<dbReference type="GO" id="GO:0006646">
    <property type="term" value="P:phosphatidylethanolamine biosynthetic process"/>
    <property type="evidence" value="ECO:0007669"/>
    <property type="project" value="TreeGrafter"/>
</dbReference>
<dbReference type="EMBL" id="LR699120">
    <property type="protein sequence ID" value="VVC77003.1"/>
    <property type="molecule type" value="Genomic_DNA"/>
</dbReference>
<dbReference type="InterPro" id="IPR002575">
    <property type="entry name" value="Aminoglycoside_PTrfase"/>
</dbReference>
<organism evidence="2 3">
    <name type="scientific">Aquicella siphonis</name>
    <dbReference type="NCBI Taxonomy" id="254247"/>
    <lineage>
        <taxon>Bacteria</taxon>
        <taxon>Pseudomonadati</taxon>
        <taxon>Pseudomonadota</taxon>
        <taxon>Gammaproteobacteria</taxon>
        <taxon>Legionellales</taxon>
        <taxon>Coxiellaceae</taxon>
        <taxon>Aquicella</taxon>
    </lineage>
</organism>
<dbReference type="GO" id="GO:0005737">
    <property type="term" value="C:cytoplasm"/>
    <property type="evidence" value="ECO:0007669"/>
    <property type="project" value="TreeGrafter"/>
</dbReference>
<dbReference type="InterPro" id="IPR011009">
    <property type="entry name" value="Kinase-like_dom_sf"/>
</dbReference>
<keyword evidence="3" id="KW-1185">Reference proteome</keyword>
<feature type="domain" description="Aminoglycoside phosphotransferase" evidence="1">
    <location>
        <begin position="73"/>
        <end position="277"/>
    </location>
</feature>
<dbReference type="PANTHER" id="PTHR22603">
    <property type="entry name" value="CHOLINE/ETHANOALAMINE KINASE"/>
    <property type="match status" value="1"/>
</dbReference>
<dbReference type="GO" id="GO:0004305">
    <property type="term" value="F:ethanolamine kinase activity"/>
    <property type="evidence" value="ECO:0007669"/>
    <property type="project" value="TreeGrafter"/>
</dbReference>
<reference evidence="2 3" key="1">
    <citation type="submission" date="2019-08" db="EMBL/GenBank/DDBJ databases">
        <authorList>
            <person name="Guy L."/>
        </authorList>
    </citation>
    <scope>NUCLEOTIDE SEQUENCE [LARGE SCALE GENOMIC DNA]</scope>
    <source>
        <strain evidence="2 3">SGT-108</strain>
    </source>
</reference>
<evidence type="ECO:0000313" key="2">
    <source>
        <dbReference type="EMBL" id="VVC77003.1"/>
    </source>
</evidence>
<proteinExistence type="predicted"/>
<dbReference type="SUPFAM" id="SSF56112">
    <property type="entry name" value="Protein kinase-like (PK-like)"/>
    <property type="match status" value="1"/>
</dbReference>
<dbReference type="Proteomes" id="UP000324194">
    <property type="component" value="Chromosome 2"/>
</dbReference>
<dbReference type="CDD" id="cd05151">
    <property type="entry name" value="ChoK-like"/>
    <property type="match status" value="1"/>
</dbReference>
<dbReference type="AlphaFoldDB" id="A0A5E4PL01"/>
<name>A0A5E4PL01_9COXI</name>
<accession>A0A5E4PL01</accession>
<dbReference type="PANTHER" id="PTHR22603:SF66">
    <property type="entry name" value="ETHANOLAMINE KINASE"/>
    <property type="match status" value="1"/>
</dbReference>
<evidence type="ECO:0000259" key="1">
    <source>
        <dbReference type="Pfam" id="PF01636"/>
    </source>
</evidence>
<dbReference type="KEGG" id="asip:AQUSIP_23300"/>
<dbReference type="Pfam" id="PF01636">
    <property type="entry name" value="APH"/>
    <property type="match status" value="1"/>
</dbReference>
<sequence length="399" mass="45158">MTKLFGEANPPLTENLVSYILSMTGSTTLRLAEQVNRTWRDAVFKMKLRTKIFESTLKKCDFFTRITFQDFDFAPLSGGLTNSTFKLVIQGQAYVARIPGRETRLFIDRSAEYWNAAIAMKYGINTVITYFDPANGSQVTAYLQDPVPMTSSLIKEPLYLEAAINTLRRIHQSTELFKNDVDIFSRNRIMLDIISHHGNALLSRYQELAKTMEDVEKLFSVLTLPKRPCHNDTTPSNFVCSNGKMYLIDWEYSGNNLPIWDLVCLAVEAGFSREDTQRMLALYYGPEAPENDRLFQILIPVYEFWVALWAGVQIANANHSGDEKDLLALEKLRLDGCSSSLKTLTFKESLASFRKTTENDSERGTDPTGLLSVGMFSSSPFNASAQSSTPLIPQHRMHM</sequence>
<gene>
    <name evidence="2" type="ORF">AQUSIP_23300</name>
</gene>
<dbReference type="RefSeq" id="WP_172622858.1">
    <property type="nucleotide sequence ID" value="NZ_LR699120.1"/>
</dbReference>
<dbReference type="Gene3D" id="3.30.200.20">
    <property type="entry name" value="Phosphorylase Kinase, domain 1"/>
    <property type="match status" value="1"/>
</dbReference>
<protein>
    <recommendedName>
        <fullName evidence="1">Aminoglycoside phosphotransferase domain-containing protein</fullName>
    </recommendedName>
</protein>
<dbReference type="Gene3D" id="3.90.1200.10">
    <property type="match status" value="1"/>
</dbReference>
<evidence type="ECO:0000313" key="3">
    <source>
        <dbReference type="Proteomes" id="UP000324194"/>
    </source>
</evidence>